<keyword evidence="2" id="KW-1185">Reference proteome</keyword>
<accession>A0ABN1H684</accession>
<evidence type="ECO:0000313" key="1">
    <source>
        <dbReference type="EMBL" id="GAA0630074.1"/>
    </source>
</evidence>
<dbReference type="RefSeq" id="WP_344607524.1">
    <property type="nucleotide sequence ID" value="NZ_BAAAHE010000037.1"/>
</dbReference>
<dbReference type="Proteomes" id="UP001500957">
    <property type="component" value="Unassembled WGS sequence"/>
</dbReference>
<organism evidence="1 2">
    <name type="scientific">Sporichthya brevicatena</name>
    <dbReference type="NCBI Taxonomy" id="171442"/>
    <lineage>
        <taxon>Bacteria</taxon>
        <taxon>Bacillati</taxon>
        <taxon>Actinomycetota</taxon>
        <taxon>Actinomycetes</taxon>
        <taxon>Sporichthyales</taxon>
        <taxon>Sporichthyaceae</taxon>
        <taxon>Sporichthya</taxon>
    </lineage>
</organism>
<comment type="caution">
    <text evidence="1">The sequence shown here is derived from an EMBL/GenBank/DDBJ whole genome shotgun (WGS) entry which is preliminary data.</text>
</comment>
<evidence type="ECO:0000313" key="2">
    <source>
        <dbReference type="Proteomes" id="UP001500957"/>
    </source>
</evidence>
<proteinExistence type="predicted"/>
<name>A0ABN1H684_9ACTN</name>
<dbReference type="EMBL" id="BAAAHE010000037">
    <property type="protein sequence ID" value="GAA0630074.1"/>
    <property type="molecule type" value="Genomic_DNA"/>
</dbReference>
<sequence>MADPRTQFTGTSTGTFVLDPGLELLCRDAERLATTFPPPLIEKTGSWRPAPWDLSPASAWLARGMPSSVL</sequence>
<gene>
    <name evidence="1" type="ORF">GCM10009547_37240</name>
</gene>
<protein>
    <submittedName>
        <fullName evidence="1">Uncharacterized protein</fullName>
    </submittedName>
</protein>
<reference evidence="1 2" key="1">
    <citation type="journal article" date="2019" name="Int. J. Syst. Evol. Microbiol.">
        <title>The Global Catalogue of Microorganisms (GCM) 10K type strain sequencing project: providing services to taxonomists for standard genome sequencing and annotation.</title>
        <authorList>
            <consortium name="The Broad Institute Genomics Platform"/>
            <consortium name="The Broad Institute Genome Sequencing Center for Infectious Disease"/>
            <person name="Wu L."/>
            <person name="Ma J."/>
        </authorList>
    </citation>
    <scope>NUCLEOTIDE SEQUENCE [LARGE SCALE GENOMIC DNA]</scope>
    <source>
        <strain evidence="1 2">JCM 10671</strain>
    </source>
</reference>